<dbReference type="InterPro" id="IPR029510">
    <property type="entry name" value="Ald_DH_CS_GLU"/>
</dbReference>
<keyword evidence="2 5" id="KW-0560">Oxidoreductase</keyword>
<feature type="region of interest" description="Disordered" evidence="6">
    <location>
        <begin position="1"/>
        <end position="29"/>
    </location>
</feature>
<feature type="domain" description="Aldehyde dehydrogenase" evidence="7">
    <location>
        <begin position="17"/>
        <end position="477"/>
    </location>
</feature>
<dbReference type="Pfam" id="PF00171">
    <property type="entry name" value="Aldedh"/>
    <property type="match status" value="1"/>
</dbReference>
<evidence type="ECO:0000313" key="9">
    <source>
        <dbReference type="Proteomes" id="UP000567795"/>
    </source>
</evidence>
<dbReference type="PANTHER" id="PTHR42986">
    <property type="entry name" value="BENZALDEHYDE DEHYDROGENASE YFMT"/>
    <property type="match status" value="1"/>
</dbReference>
<evidence type="ECO:0000313" key="8">
    <source>
        <dbReference type="EMBL" id="NYI04457.1"/>
    </source>
</evidence>
<dbReference type="Proteomes" id="UP000567795">
    <property type="component" value="Unassembled WGS sequence"/>
</dbReference>
<dbReference type="SUPFAM" id="SSF53720">
    <property type="entry name" value="ALDH-like"/>
    <property type="match status" value="1"/>
</dbReference>
<dbReference type="InterPro" id="IPR016163">
    <property type="entry name" value="Ald_DH_C"/>
</dbReference>
<keyword evidence="3" id="KW-0520">NAD</keyword>
<name>A0A852ZSI3_9ACTN</name>
<dbReference type="Gene3D" id="3.40.309.10">
    <property type="entry name" value="Aldehyde Dehydrogenase, Chain A, domain 2"/>
    <property type="match status" value="1"/>
</dbReference>
<dbReference type="InterPro" id="IPR016162">
    <property type="entry name" value="Ald_DH_N"/>
</dbReference>
<evidence type="ECO:0000256" key="3">
    <source>
        <dbReference type="ARBA" id="ARBA00023027"/>
    </source>
</evidence>
<evidence type="ECO:0000256" key="6">
    <source>
        <dbReference type="SAM" id="MobiDB-lite"/>
    </source>
</evidence>
<dbReference type="InterPro" id="IPR016161">
    <property type="entry name" value="Ald_DH/histidinol_DH"/>
</dbReference>
<dbReference type="InterPro" id="IPR015590">
    <property type="entry name" value="Aldehyde_DH_dom"/>
</dbReference>
<reference evidence="8 9" key="1">
    <citation type="submission" date="2020-07" db="EMBL/GenBank/DDBJ databases">
        <title>Sequencing the genomes of 1000 actinobacteria strains.</title>
        <authorList>
            <person name="Klenk H.-P."/>
        </authorList>
    </citation>
    <scope>NUCLEOTIDE SEQUENCE [LARGE SCALE GENOMIC DNA]</scope>
    <source>
        <strain evidence="8 9">DSM 42178</strain>
    </source>
</reference>
<evidence type="ECO:0000256" key="4">
    <source>
        <dbReference type="PROSITE-ProRule" id="PRU10007"/>
    </source>
</evidence>
<evidence type="ECO:0000256" key="1">
    <source>
        <dbReference type="ARBA" id="ARBA00009986"/>
    </source>
</evidence>
<dbReference type="PROSITE" id="PS00687">
    <property type="entry name" value="ALDEHYDE_DEHYDR_GLU"/>
    <property type="match status" value="1"/>
</dbReference>
<dbReference type="AlphaFoldDB" id="A0A852ZSI3"/>
<evidence type="ECO:0000256" key="2">
    <source>
        <dbReference type="ARBA" id="ARBA00023002"/>
    </source>
</evidence>
<dbReference type="GO" id="GO:0016620">
    <property type="term" value="F:oxidoreductase activity, acting on the aldehyde or oxo group of donors, NAD or NADP as acceptor"/>
    <property type="evidence" value="ECO:0007669"/>
    <property type="project" value="InterPro"/>
</dbReference>
<dbReference type="EMBL" id="JACBZD010000001">
    <property type="protein sequence ID" value="NYI04457.1"/>
    <property type="molecule type" value="Genomic_DNA"/>
</dbReference>
<organism evidence="8 9">
    <name type="scientific">Allostreptomyces psammosilenae</name>
    <dbReference type="NCBI Taxonomy" id="1892865"/>
    <lineage>
        <taxon>Bacteria</taxon>
        <taxon>Bacillati</taxon>
        <taxon>Actinomycetota</taxon>
        <taxon>Actinomycetes</taxon>
        <taxon>Kitasatosporales</taxon>
        <taxon>Streptomycetaceae</taxon>
        <taxon>Allostreptomyces</taxon>
    </lineage>
</organism>
<feature type="active site" evidence="4">
    <location>
        <position position="253"/>
    </location>
</feature>
<dbReference type="PANTHER" id="PTHR42986:SF1">
    <property type="entry name" value="BENZALDEHYDE DEHYDROGENASE YFMT"/>
    <property type="match status" value="1"/>
</dbReference>
<evidence type="ECO:0000256" key="5">
    <source>
        <dbReference type="RuleBase" id="RU003345"/>
    </source>
</evidence>
<comment type="caution">
    <text evidence="8">The sequence shown here is derived from an EMBL/GenBank/DDBJ whole genome shotgun (WGS) entry which is preliminary data.</text>
</comment>
<accession>A0A852ZSI3</accession>
<proteinExistence type="inferred from homology"/>
<protein>
    <submittedName>
        <fullName evidence="8">Acyl-CoA reductase-like NAD-dependent aldehyde dehydrogenase</fullName>
    </submittedName>
</protein>
<evidence type="ECO:0000259" key="7">
    <source>
        <dbReference type="Pfam" id="PF00171"/>
    </source>
</evidence>
<gene>
    <name evidence="8" type="ORF">FHU37_001400</name>
</gene>
<dbReference type="Gene3D" id="3.40.605.10">
    <property type="entry name" value="Aldehyde Dehydrogenase, Chain A, domain 1"/>
    <property type="match status" value="1"/>
</dbReference>
<sequence length="489" mass="50776">MPLTRGLLIDGREVPASSGRTTADTDPWTGRPYAHVAAGTPQDVTRAVDAAAAAFPAWAATPPGRRREIFLRAAEIMAGRADEAAELIAGEVGGVRPWAAFNVRLAADMLREAAAAITRPTGRLLATDAPGAYSTQVRVPVGVVAALAPWNAPAILGTRAVALPLAVGNTVVLKPSEDAPIACGLFVADVLHEAGLPPGVLNVVTNDRADAAEVVSALIADPRVRTVNFTGSTEVGRAIGVQAARHLKPAVLELGGKNPLLVLADADVEYAVDAATFGSFMNAGQICMSADRIFVHRDLAEEFLGRFAARVDALPCGDPADPATAVGPLINTRSAERIHALVRDAVGAGARLLAGSGEIEGPGTLIRPVVLTDVTEEMEIHSAEIFGPATVVRVFDSTDEAVELANDTPYGLTAGVLTENLATGLDVARRLNTGIVHVNDQTVGDEPTAPFGGVKDSGYGRFGGQAGVEAFTTTRWITLQAHGHAHYPI</sequence>
<keyword evidence="9" id="KW-1185">Reference proteome</keyword>
<comment type="similarity">
    <text evidence="1 5">Belongs to the aldehyde dehydrogenase family.</text>
</comment>
<dbReference type="RefSeq" id="WP_179813347.1">
    <property type="nucleotide sequence ID" value="NZ_JACBZD010000001.1"/>
</dbReference>
<dbReference type="FunFam" id="3.40.309.10:FF:000010">
    <property type="entry name" value="Gamma-aminobutyraldehyde dehydrogenase"/>
    <property type="match status" value="1"/>
</dbReference>